<keyword evidence="2" id="KW-0812">Transmembrane</keyword>
<feature type="coiled-coil region" evidence="1">
    <location>
        <begin position="139"/>
        <end position="166"/>
    </location>
</feature>
<dbReference type="Pfam" id="PF06580">
    <property type="entry name" value="His_kinase"/>
    <property type="match status" value="1"/>
</dbReference>
<dbReference type="GO" id="GO:0016020">
    <property type="term" value="C:membrane"/>
    <property type="evidence" value="ECO:0007669"/>
    <property type="project" value="InterPro"/>
</dbReference>
<dbReference type="AlphaFoldDB" id="A0A096FKF9"/>
<dbReference type="InterPro" id="IPR003594">
    <property type="entry name" value="HATPase_dom"/>
</dbReference>
<dbReference type="PANTHER" id="PTHR34220">
    <property type="entry name" value="SENSOR HISTIDINE KINASE YPDA"/>
    <property type="match status" value="1"/>
</dbReference>
<dbReference type="EMBL" id="AWOR01000045">
    <property type="protein sequence ID" value="KGH30218.1"/>
    <property type="molecule type" value="Genomic_DNA"/>
</dbReference>
<keyword evidence="5" id="KW-0418">Kinase</keyword>
<gene>
    <name evidence="5" type="ORF">P353_11550</name>
</gene>
<dbReference type="InterPro" id="IPR010559">
    <property type="entry name" value="Sig_transdc_His_kin_internal"/>
</dbReference>
<evidence type="ECO:0000313" key="6">
    <source>
        <dbReference type="Proteomes" id="UP000029553"/>
    </source>
</evidence>
<keyword evidence="1" id="KW-0175">Coiled coil</keyword>
<proteinExistence type="predicted"/>
<dbReference type="PANTHER" id="PTHR34220:SF9">
    <property type="entry name" value="SIGNAL TRANSDUCTION HISTIDINE KINASE INTERNAL REGION DOMAIN-CONTAINING PROTEIN"/>
    <property type="match status" value="1"/>
</dbReference>
<organism evidence="5 6">
    <name type="scientific">Comamonas testosteroni</name>
    <name type="common">Pseudomonas testosteroni</name>
    <dbReference type="NCBI Taxonomy" id="285"/>
    <lineage>
        <taxon>Bacteria</taxon>
        <taxon>Pseudomonadati</taxon>
        <taxon>Pseudomonadota</taxon>
        <taxon>Betaproteobacteria</taxon>
        <taxon>Burkholderiales</taxon>
        <taxon>Comamonadaceae</taxon>
        <taxon>Comamonas</taxon>
    </lineage>
</organism>
<feature type="transmembrane region" description="Helical" evidence="2">
    <location>
        <begin position="42"/>
        <end position="63"/>
    </location>
</feature>
<dbReference type="Gene3D" id="3.30.565.10">
    <property type="entry name" value="Histidine kinase-like ATPase, C-terminal domain"/>
    <property type="match status" value="1"/>
</dbReference>
<evidence type="ECO:0000259" key="3">
    <source>
        <dbReference type="Pfam" id="PF02518"/>
    </source>
</evidence>
<name>A0A096FKF9_COMTE</name>
<dbReference type="InterPro" id="IPR050640">
    <property type="entry name" value="Bact_2-comp_sensor_kinase"/>
</dbReference>
<feature type="domain" description="Signal transduction histidine kinase internal region" evidence="4">
    <location>
        <begin position="156"/>
        <end position="235"/>
    </location>
</feature>
<feature type="domain" description="Histidine kinase/HSP90-like ATPase" evidence="3">
    <location>
        <begin position="254"/>
        <end position="352"/>
    </location>
</feature>
<reference evidence="5 6" key="1">
    <citation type="submission" date="2013-09" db="EMBL/GenBank/DDBJ databases">
        <title>High correlation between genotypes and phenotypes of environmental bacteria Comamonas testosteroni strains.</title>
        <authorList>
            <person name="Liu L."/>
            <person name="Zhu W."/>
            <person name="Xia X."/>
            <person name="Xu B."/>
            <person name="Luo M."/>
            <person name="Wang G."/>
        </authorList>
    </citation>
    <scope>NUCLEOTIDE SEQUENCE [LARGE SCALE GENOMIC DNA]</scope>
    <source>
        <strain evidence="5 6">JL40</strain>
    </source>
</reference>
<comment type="caution">
    <text evidence="5">The sequence shown here is derived from an EMBL/GenBank/DDBJ whole genome shotgun (WGS) entry which is preliminary data.</text>
</comment>
<accession>A0A096FKF9</accession>
<dbReference type="GO" id="GO:0000155">
    <property type="term" value="F:phosphorelay sensor kinase activity"/>
    <property type="evidence" value="ECO:0007669"/>
    <property type="project" value="InterPro"/>
</dbReference>
<dbReference type="Proteomes" id="UP000029553">
    <property type="component" value="Unassembled WGS sequence"/>
</dbReference>
<protein>
    <submittedName>
        <fullName evidence="5">Histidine kinase</fullName>
    </submittedName>
</protein>
<evidence type="ECO:0000259" key="4">
    <source>
        <dbReference type="Pfam" id="PF06580"/>
    </source>
</evidence>
<dbReference type="InterPro" id="IPR036890">
    <property type="entry name" value="HATPase_C_sf"/>
</dbReference>
<dbReference type="RefSeq" id="WP_034369076.1">
    <property type="nucleotide sequence ID" value="NZ_AWOR01000045.1"/>
</dbReference>
<evidence type="ECO:0000256" key="2">
    <source>
        <dbReference type="SAM" id="Phobius"/>
    </source>
</evidence>
<feature type="transmembrane region" description="Helical" evidence="2">
    <location>
        <begin position="75"/>
        <end position="95"/>
    </location>
</feature>
<feature type="transmembrane region" description="Helical" evidence="2">
    <location>
        <begin position="115"/>
        <end position="136"/>
    </location>
</feature>
<dbReference type="SUPFAM" id="SSF55874">
    <property type="entry name" value="ATPase domain of HSP90 chaperone/DNA topoisomerase II/histidine kinase"/>
    <property type="match status" value="1"/>
</dbReference>
<sequence length="355" mass="38240">MPVMSMFAPAPLFRHAGITVAACLLIAAALTALGQGLWDVNLAYSLAIGLISWLSIDLLRLRWRESDDIPWPRGMRGMAVVPLGIAAGLVLGNPLGHLYVQQFHPELPAAARPSLWLPLAITMATSIAMSWGFYVVGKSRHLQMQAEQAQRQAAEARLSLLQAQLEPHMLFNTLANLRVLIATDAPRAEQMLDHLIAYLRATLAGSRNGTHSLASEFALLADYLALMQIRMGDRLSYGLHLPAELAELPVPTLLLQPLVENSIRHGLEPQLAGGHIAVHASMLDDRHLLLSVHDNGLGLPALPGQPPSGSGSGFGLQQVRERLASRYGGAARFDLTADRAGATKACIVLPLTPQP</sequence>
<keyword evidence="5" id="KW-0808">Transferase</keyword>
<evidence type="ECO:0000313" key="5">
    <source>
        <dbReference type="EMBL" id="KGH30218.1"/>
    </source>
</evidence>
<keyword evidence="2" id="KW-0472">Membrane</keyword>
<keyword evidence="2" id="KW-1133">Transmembrane helix</keyword>
<evidence type="ECO:0000256" key="1">
    <source>
        <dbReference type="SAM" id="Coils"/>
    </source>
</evidence>
<dbReference type="Pfam" id="PF02518">
    <property type="entry name" value="HATPase_c"/>
    <property type="match status" value="1"/>
</dbReference>